<organism evidence="13 14">
    <name type="scientific">Mesorhizobium marinum</name>
    <dbReference type="NCBI Taxonomy" id="3228790"/>
    <lineage>
        <taxon>Bacteria</taxon>
        <taxon>Pseudomonadati</taxon>
        <taxon>Pseudomonadota</taxon>
        <taxon>Alphaproteobacteria</taxon>
        <taxon>Hyphomicrobiales</taxon>
        <taxon>Phyllobacteriaceae</taxon>
        <taxon>Mesorhizobium</taxon>
    </lineage>
</organism>
<evidence type="ECO:0000256" key="10">
    <source>
        <dbReference type="ARBA" id="ARBA00023136"/>
    </source>
</evidence>
<dbReference type="InterPro" id="IPR003148">
    <property type="entry name" value="RCK_N"/>
</dbReference>
<comment type="subcellular location">
    <subcellularLocation>
        <location evidence="1">Membrane</location>
        <topology evidence="1">Multi-pass membrane protein</topology>
    </subcellularLocation>
</comment>
<dbReference type="EMBL" id="JBFOCI010000007">
    <property type="protein sequence ID" value="MEW9808254.1"/>
    <property type="molecule type" value="Genomic_DNA"/>
</dbReference>
<evidence type="ECO:0000256" key="7">
    <source>
        <dbReference type="ARBA" id="ARBA00022958"/>
    </source>
</evidence>
<dbReference type="PROSITE" id="PS51201">
    <property type="entry name" value="RCK_N"/>
    <property type="match status" value="1"/>
</dbReference>
<reference evidence="13 14" key="1">
    <citation type="submission" date="2024-06" db="EMBL/GenBank/DDBJ databases">
        <authorList>
            <person name="Tuo L."/>
        </authorList>
    </citation>
    <scope>NUCLEOTIDE SEQUENCE [LARGE SCALE GENOMIC DNA]</scope>
    <source>
        <strain evidence="13 14">ZMM04-5</strain>
    </source>
</reference>
<comment type="caution">
    <text evidence="13">The sequence shown here is derived from an EMBL/GenBank/DDBJ whole genome shotgun (WGS) entry which is preliminary data.</text>
</comment>
<feature type="transmembrane region" description="Helical" evidence="11">
    <location>
        <begin position="275"/>
        <end position="295"/>
    </location>
</feature>
<dbReference type="Pfam" id="PF02254">
    <property type="entry name" value="TrkA_N"/>
    <property type="match status" value="1"/>
</dbReference>
<feature type="transmembrane region" description="Helical" evidence="11">
    <location>
        <begin position="153"/>
        <end position="176"/>
    </location>
</feature>
<evidence type="ECO:0000256" key="8">
    <source>
        <dbReference type="ARBA" id="ARBA00022989"/>
    </source>
</evidence>
<evidence type="ECO:0000256" key="2">
    <source>
        <dbReference type="ARBA" id="ARBA00005551"/>
    </source>
</evidence>
<keyword evidence="8 11" id="KW-1133">Transmembrane helix</keyword>
<feature type="transmembrane region" description="Helical" evidence="11">
    <location>
        <begin position="335"/>
        <end position="357"/>
    </location>
</feature>
<feature type="transmembrane region" description="Helical" evidence="11">
    <location>
        <begin position="12"/>
        <end position="30"/>
    </location>
</feature>
<dbReference type="InterPro" id="IPR006153">
    <property type="entry name" value="Cation/H_exchanger_TM"/>
</dbReference>
<feature type="transmembrane region" description="Helical" evidence="11">
    <location>
        <begin position="363"/>
        <end position="383"/>
    </location>
</feature>
<feature type="transmembrane region" description="Helical" evidence="11">
    <location>
        <begin position="246"/>
        <end position="263"/>
    </location>
</feature>
<evidence type="ECO:0000256" key="4">
    <source>
        <dbReference type="ARBA" id="ARBA00022449"/>
    </source>
</evidence>
<dbReference type="InterPro" id="IPR038770">
    <property type="entry name" value="Na+/solute_symporter_sf"/>
</dbReference>
<dbReference type="NCBIfam" id="TIGR00932">
    <property type="entry name" value="2a37"/>
    <property type="match status" value="1"/>
</dbReference>
<feature type="transmembrane region" description="Helical" evidence="11">
    <location>
        <begin position="182"/>
        <end position="203"/>
    </location>
</feature>
<evidence type="ECO:0000259" key="12">
    <source>
        <dbReference type="PROSITE" id="PS51201"/>
    </source>
</evidence>
<evidence type="ECO:0000256" key="3">
    <source>
        <dbReference type="ARBA" id="ARBA00022448"/>
    </source>
</evidence>
<evidence type="ECO:0000256" key="11">
    <source>
        <dbReference type="SAM" id="Phobius"/>
    </source>
</evidence>
<keyword evidence="10 11" id="KW-0472">Membrane</keyword>
<dbReference type="InterPro" id="IPR036291">
    <property type="entry name" value="NAD(P)-bd_dom_sf"/>
</dbReference>
<name>A0ABV3R4J5_9HYPH</name>
<keyword evidence="3" id="KW-0813">Transport</keyword>
<keyword evidence="7" id="KW-0630">Potassium</keyword>
<evidence type="ECO:0000256" key="5">
    <source>
        <dbReference type="ARBA" id="ARBA00022538"/>
    </source>
</evidence>
<keyword evidence="14" id="KW-1185">Reference proteome</keyword>
<keyword evidence="9" id="KW-0406">Ion transport</keyword>
<feature type="transmembrane region" description="Helical" evidence="11">
    <location>
        <begin position="301"/>
        <end position="323"/>
    </location>
</feature>
<dbReference type="PANTHER" id="PTHR46157:SF4">
    <property type="entry name" value="K(+) EFFLUX ANTIPORTER 3, CHLOROPLASTIC"/>
    <property type="match status" value="1"/>
</dbReference>
<feature type="transmembrane region" description="Helical" evidence="11">
    <location>
        <begin position="121"/>
        <end position="141"/>
    </location>
</feature>
<dbReference type="Gene3D" id="1.20.1530.20">
    <property type="match status" value="1"/>
</dbReference>
<dbReference type="Proteomes" id="UP001556196">
    <property type="component" value="Unassembled WGS sequence"/>
</dbReference>
<feature type="transmembrane region" description="Helical" evidence="11">
    <location>
        <begin position="37"/>
        <end position="56"/>
    </location>
</feature>
<keyword evidence="4" id="KW-0050">Antiport</keyword>
<feature type="transmembrane region" description="Helical" evidence="11">
    <location>
        <begin position="223"/>
        <end position="240"/>
    </location>
</feature>
<protein>
    <submittedName>
        <fullName evidence="13">Monovalent cation:proton antiporter-2 (CPA2) family protein</fullName>
    </submittedName>
</protein>
<evidence type="ECO:0000313" key="13">
    <source>
        <dbReference type="EMBL" id="MEW9808254.1"/>
    </source>
</evidence>
<proteinExistence type="inferred from homology"/>
<dbReference type="RefSeq" id="WP_367725478.1">
    <property type="nucleotide sequence ID" value="NZ_JBFOCI010000007.1"/>
</dbReference>
<sequence>MPETLTHDYAQLRDAVVLLLAAVTVVPLFKGFGVNSVIGYLVAGVAIGPHGFALVGDLEGTHRLAELGIVFMLFAIGLELSVERLRVMARYVFGFGVAQVAVTGGVLFGAAMLIGAGWEQAAVIGGALALSSTAFVLQLLSERGELSTHFGRVILSVLLLQDLAVVPGLAVVTALGGAPDELVPALLLAGLKAVAALGVLILAGRFVLRPLYRMIANTHSPELFAAATLLVVLATAWGTAEAGLSMALGAFLAGLMLAGTEYRHQIEADIRPVRGILMGLFFISIGMLMDMRVILPRLPEILAVTAGLISVKALIILLTGRLLGLPLSVAANAGLHLSQGGEFAFVLFSLAMGTAVLPVETGQFLLAVAAISMALTPLLAAAGRRAQGWLDHRGVAGADTLAAEAEQYSGHVVIAGFGRVGKTIAEMLDERGFKWIAVDRHAANVADARARGLPVFFGDAANDAIMQAARTDHARAAVVTLDDPTAAGAVLRGIRKTLPDLPVIVRARDTSNMKDLLRSGASSVLPETVESSLLLGGAVLRSLGEDDAQVDQAIEAIKRATYQKAEPRGDA</sequence>
<evidence type="ECO:0000256" key="1">
    <source>
        <dbReference type="ARBA" id="ARBA00004141"/>
    </source>
</evidence>
<dbReference type="Pfam" id="PF00999">
    <property type="entry name" value="Na_H_Exchanger"/>
    <property type="match status" value="1"/>
</dbReference>
<evidence type="ECO:0000256" key="9">
    <source>
        <dbReference type="ARBA" id="ARBA00023065"/>
    </source>
</evidence>
<feature type="transmembrane region" description="Helical" evidence="11">
    <location>
        <begin position="62"/>
        <end position="80"/>
    </location>
</feature>
<dbReference type="Gene3D" id="3.40.50.720">
    <property type="entry name" value="NAD(P)-binding Rossmann-like Domain"/>
    <property type="match status" value="1"/>
</dbReference>
<feature type="domain" description="RCK N-terminal" evidence="12">
    <location>
        <begin position="409"/>
        <end position="526"/>
    </location>
</feature>
<dbReference type="InterPro" id="IPR004771">
    <property type="entry name" value="K/H_exchanger"/>
</dbReference>
<evidence type="ECO:0000256" key="6">
    <source>
        <dbReference type="ARBA" id="ARBA00022692"/>
    </source>
</evidence>
<feature type="transmembrane region" description="Helical" evidence="11">
    <location>
        <begin position="92"/>
        <end position="115"/>
    </location>
</feature>
<gene>
    <name evidence="13" type="ORF">ABUE31_19875</name>
</gene>
<evidence type="ECO:0000313" key="14">
    <source>
        <dbReference type="Proteomes" id="UP001556196"/>
    </source>
</evidence>
<dbReference type="PANTHER" id="PTHR46157">
    <property type="entry name" value="K(+) EFFLUX ANTIPORTER 3, CHLOROPLASTIC"/>
    <property type="match status" value="1"/>
</dbReference>
<accession>A0ABV3R4J5</accession>
<comment type="similarity">
    <text evidence="2">Belongs to the monovalent cation:proton antiporter 2 (CPA2) transporter (TC 2.A.37) family.</text>
</comment>
<keyword evidence="5" id="KW-0633">Potassium transport</keyword>
<keyword evidence="6 11" id="KW-0812">Transmembrane</keyword>
<dbReference type="SUPFAM" id="SSF51735">
    <property type="entry name" value="NAD(P)-binding Rossmann-fold domains"/>
    <property type="match status" value="1"/>
</dbReference>